<name>A0A2P1PWT2_9GAMM</name>
<protein>
    <submittedName>
        <fullName evidence="1">Uncharacterized protein</fullName>
    </submittedName>
</protein>
<dbReference type="Proteomes" id="UP000241074">
    <property type="component" value="Chromosome"/>
</dbReference>
<dbReference type="KEGG" id="xba:C7S18_19715"/>
<evidence type="ECO:0000313" key="2">
    <source>
        <dbReference type="Proteomes" id="UP000241074"/>
    </source>
</evidence>
<accession>A0A2P1PWT2</accession>
<dbReference type="AlphaFoldDB" id="A0A2P1PWT2"/>
<proteinExistence type="predicted"/>
<reference evidence="1 2" key="2">
    <citation type="submission" date="2018-03" db="EMBL/GenBank/DDBJ databases">
        <authorList>
            <person name="Keele B.F."/>
        </authorList>
    </citation>
    <scope>NUCLEOTIDE SEQUENCE [LARGE SCALE GENOMIC DNA]</scope>
    <source>
        <strain evidence="1 2">D13</strain>
    </source>
</reference>
<reference evidence="1 2" key="1">
    <citation type="submission" date="2018-03" db="EMBL/GenBank/DDBJ databases">
        <title>Ahniella affigens gen. nov., sp. nov., a gammaproteobacterium isolated from sandy soil near a stream.</title>
        <authorList>
            <person name="Ko Y."/>
            <person name="Kim J.-H."/>
        </authorList>
    </citation>
    <scope>NUCLEOTIDE SEQUENCE [LARGE SCALE GENOMIC DNA]</scope>
    <source>
        <strain evidence="1 2">D13</strain>
    </source>
</reference>
<sequence length="104" mass="11510">MNEFRGGTGLNVLNRFVQTRLNACVASLMLTGLVRTSGSIPSPLCADVRNAATCHAPLIWVSHDDWPTNAMLVIMEMLSQILSTLSTGWRRIWPAVDQSRREAN</sequence>
<gene>
    <name evidence="1" type="ORF">C7S18_19715</name>
</gene>
<keyword evidence="2" id="KW-1185">Reference proteome</keyword>
<evidence type="ECO:0000313" key="1">
    <source>
        <dbReference type="EMBL" id="AVP99254.1"/>
    </source>
</evidence>
<organism evidence="1 2">
    <name type="scientific">Ahniella affigens</name>
    <dbReference type="NCBI Taxonomy" id="2021234"/>
    <lineage>
        <taxon>Bacteria</taxon>
        <taxon>Pseudomonadati</taxon>
        <taxon>Pseudomonadota</taxon>
        <taxon>Gammaproteobacteria</taxon>
        <taxon>Lysobacterales</taxon>
        <taxon>Rhodanobacteraceae</taxon>
        <taxon>Ahniella</taxon>
    </lineage>
</organism>
<dbReference type="EMBL" id="CP027860">
    <property type="protein sequence ID" value="AVP99254.1"/>
    <property type="molecule type" value="Genomic_DNA"/>
</dbReference>